<evidence type="ECO:0000259" key="5">
    <source>
        <dbReference type="PROSITE" id="PS51387"/>
    </source>
</evidence>
<dbReference type="PROSITE" id="PS51387">
    <property type="entry name" value="FAD_PCMH"/>
    <property type="match status" value="2"/>
</dbReference>
<dbReference type="Pfam" id="PF01565">
    <property type="entry name" value="FAD_binding_4"/>
    <property type="match status" value="2"/>
</dbReference>
<dbReference type="InterPro" id="IPR051914">
    <property type="entry name" value="FAD-linked_OxidoTrans_Type4"/>
</dbReference>
<evidence type="ECO:0000313" key="7">
    <source>
        <dbReference type="Proteomes" id="UP000242699"/>
    </source>
</evidence>
<dbReference type="PANTHER" id="PTHR42934:SF1">
    <property type="entry name" value="GLYCOLATE OXIDASE SUBUNIT GLCD"/>
    <property type="match status" value="1"/>
</dbReference>
<evidence type="ECO:0000256" key="3">
    <source>
        <dbReference type="ARBA" id="ARBA00022827"/>
    </source>
</evidence>
<proteinExistence type="predicted"/>
<protein>
    <submittedName>
        <fullName evidence="6">FAD-binding oxidoreductase</fullName>
    </submittedName>
</protein>
<gene>
    <name evidence="6" type="ORF">C7B43_01630</name>
</gene>
<keyword evidence="3" id="KW-0274">FAD</keyword>
<dbReference type="Gene3D" id="3.30.70.2740">
    <property type="match status" value="1"/>
</dbReference>
<comment type="cofactor">
    <cofactor evidence="1">
        <name>FAD</name>
        <dbReference type="ChEBI" id="CHEBI:57692"/>
    </cofactor>
</comment>
<keyword evidence="2" id="KW-0285">Flavoprotein</keyword>
<dbReference type="EMBL" id="PXYT01000002">
    <property type="protein sequence ID" value="PSR31423.1"/>
    <property type="molecule type" value="Genomic_DNA"/>
</dbReference>
<dbReference type="Proteomes" id="UP000242699">
    <property type="component" value="Unassembled WGS sequence"/>
</dbReference>
<dbReference type="Pfam" id="PF02913">
    <property type="entry name" value="FAD-oxidase_C"/>
    <property type="match status" value="1"/>
</dbReference>
<dbReference type="InterPro" id="IPR016169">
    <property type="entry name" value="FAD-bd_PCMH_sub2"/>
</dbReference>
<dbReference type="SUPFAM" id="SSF56176">
    <property type="entry name" value="FAD-binding/transporter-associated domain-like"/>
    <property type="match status" value="2"/>
</dbReference>
<accession>A0A2T2XA79</accession>
<sequence length="864" mass="94732">MDTKVLTGQVDRSYLTAHQQRVDGDQLAALIRELKQVVESSQILDDYDQRLAFSYDATGERCVPDVVVFATGSEEVQQVVTMCARHHVYLIARGSSSNLSGGTTPVLGGLILVLTRQRRILDLDTVSRVAEVEPGVINADLQQALSAHGFFYPPDPASHKISTLGGNVAENSGGPHCIKYGVTTNHVVCLQVVLGDGSLLWTPTARDFRTGLDFTGILTGSEGTMAVITRIVLDIWPKPETTQTMLAVFASPEQALEAVQAIISGQVVPSTLELLDKKSLQLVESFVHAGYPVDAGAVLLIEVDGDSAEISAQVGKIRAILSQQGVQELKIAATDLEADAFWRGRRAHYGAAARLAPHLWIQDVTVPRPLLADMMNDVLNIGREFGFDIFCAAHAGDGNLHPIITYDPADADELRRMKQADRAILRACVARGGAITGEHGIGLDKIENLELMYGNKERSVMANIKRAFDPEGLFNPLKVVFPPSGSPADSPPPKELRNRVHNWNPGNLQQLRDAVVQARQDGLRLSIGGGFQRWRLVGGAPDTPLITSALNGVMDYDRDNLTIEVQAGMQGKQLLQLLRADGLDIPFLPSSGNDTVGGLIASNARHWRHSFLLGWRDVVLGLEWVDGLGDSMHFGRKTMKNVAGYDVAKLAIGSWGTLGVISRVILRLRPYPARRLWGYVMNPQIQPLLELGVQMSHHPNRPEGMVLTRWNNEQPRLWMAHQAGGVSVTQQTVESLCGQNGLDVHWSDNDIEPWREWEETRQKLQDESLRHGSWGEGGTKTAQLTDVVKEIEAVPDLSAIIYPGSGAYELYSSQCTLPVVPGLTRGVSRDGYWQESVESAWQKITSRLEKVFDPHGIFSKIVKE</sequence>
<dbReference type="InterPro" id="IPR016171">
    <property type="entry name" value="Vanillyl_alc_oxidase_C-sub2"/>
</dbReference>
<dbReference type="InterPro" id="IPR016164">
    <property type="entry name" value="FAD-linked_Oxase-like_C"/>
</dbReference>
<dbReference type="AlphaFoldDB" id="A0A2T2XA79"/>
<evidence type="ECO:0000256" key="4">
    <source>
        <dbReference type="ARBA" id="ARBA00023002"/>
    </source>
</evidence>
<feature type="domain" description="FAD-binding PCMH-type" evidence="5">
    <location>
        <begin position="60"/>
        <end position="238"/>
    </location>
</feature>
<dbReference type="InterPro" id="IPR016166">
    <property type="entry name" value="FAD-bd_PCMH"/>
</dbReference>
<dbReference type="Gene3D" id="3.30.465.10">
    <property type="match status" value="2"/>
</dbReference>
<feature type="domain" description="FAD-binding PCMH-type" evidence="5">
    <location>
        <begin position="493"/>
        <end position="671"/>
    </location>
</feature>
<evidence type="ECO:0000256" key="1">
    <source>
        <dbReference type="ARBA" id="ARBA00001974"/>
    </source>
</evidence>
<keyword evidence="4" id="KW-0560">Oxidoreductase</keyword>
<evidence type="ECO:0000313" key="6">
    <source>
        <dbReference type="EMBL" id="PSR31423.1"/>
    </source>
</evidence>
<name>A0A2T2XA79_9FIRM</name>
<organism evidence="6 7">
    <name type="scientific">Sulfobacillus benefaciens</name>
    <dbReference type="NCBI Taxonomy" id="453960"/>
    <lineage>
        <taxon>Bacteria</taxon>
        <taxon>Bacillati</taxon>
        <taxon>Bacillota</taxon>
        <taxon>Clostridia</taxon>
        <taxon>Eubacteriales</taxon>
        <taxon>Clostridiales Family XVII. Incertae Sedis</taxon>
        <taxon>Sulfobacillus</taxon>
    </lineage>
</organism>
<dbReference type="InterPro" id="IPR006094">
    <property type="entry name" value="Oxid_FAD_bind_N"/>
</dbReference>
<comment type="caution">
    <text evidence="6">The sequence shown here is derived from an EMBL/GenBank/DDBJ whole genome shotgun (WGS) entry which is preliminary data.</text>
</comment>
<dbReference type="InterPro" id="IPR036318">
    <property type="entry name" value="FAD-bd_PCMH-like_sf"/>
</dbReference>
<reference evidence="6 7" key="1">
    <citation type="journal article" date="2014" name="BMC Genomics">
        <title>Comparison of environmental and isolate Sulfobacillus genomes reveals diverse carbon, sulfur, nitrogen, and hydrogen metabolisms.</title>
        <authorList>
            <person name="Justice N.B."/>
            <person name="Norman A."/>
            <person name="Brown C.T."/>
            <person name="Singh A."/>
            <person name="Thomas B.C."/>
            <person name="Banfield J.F."/>
        </authorList>
    </citation>
    <scope>NUCLEOTIDE SEQUENCE [LARGE SCALE GENOMIC DNA]</scope>
    <source>
        <strain evidence="6">AMDSBA1</strain>
    </source>
</reference>
<dbReference type="SUPFAM" id="SSF55103">
    <property type="entry name" value="FAD-linked oxidases, C-terminal domain"/>
    <property type="match status" value="1"/>
</dbReference>
<dbReference type="InterPro" id="IPR004113">
    <property type="entry name" value="FAD-bd_oxidored_4_C"/>
</dbReference>
<dbReference type="Gene3D" id="1.10.45.10">
    <property type="entry name" value="Vanillyl-alcohol Oxidase, Chain A, domain 4"/>
    <property type="match status" value="1"/>
</dbReference>
<dbReference type="GO" id="GO:0071949">
    <property type="term" value="F:FAD binding"/>
    <property type="evidence" value="ECO:0007669"/>
    <property type="project" value="InterPro"/>
</dbReference>
<dbReference type="PANTHER" id="PTHR42934">
    <property type="entry name" value="GLYCOLATE OXIDASE SUBUNIT GLCD"/>
    <property type="match status" value="1"/>
</dbReference>
<evidence type="ECO:0000256" key="2">
    <source>
        <dbReference type="ARBA" id="ARBA00022630"/>
    </source>
</evidence>
<dbReference type="GO" id="GO:0016491">
    <property type="term" value="F:oxidoreductase activity"/>
    <property type="evidence" value="ECO:0007669"/>
    <property type="project" value="UniProtKB-KW"/>
</dbReference>